<dbReference type="Proteomes" id="UP001044222">
    <property type="component" value="Unassembled WGS sequence"/>
</dbReference>
<evidence type="ECO:0000313" key="4">
    <source>
        <dbReference type="EMBL" id="KAG5853650.1"/>
    </source>
</evidence>
<feature type="domain" description="Pyrin" evidence="3">
    <location>
        <begin position="1"/>
        <end position="56"/>
    </location>
</feature>
<dbReference type="EMBL" id="JAFIRN010000002">
    <property type="protein sequence ID" value="KAG5853650.1"/>
    <property type="molecule type" value="Genomic_DNA"/>
</dbReference>
<name>A0A9D3S3P6_ANGAN</name>
<sequence>MAGQILEILEDLSKDELKKFKFHLNDQVLKECKPIPRGQLEDKDRTDVVSLMEKFYHNKMVNVTRKILKMISRNDLIRRLKSNPGKDAVPITACRKPKAKRTERKHALNPKQKLKNLKKENKKTQISNQRNKNLKCK</sequence>
<protein>
    <recommendedName>
        <fullName evidence="6">Pyrin domain-containing protein</fullName>
    </recommendedName>
</protein>
<evidence type="ECO:0000259" key="3">
    <source>
        <dbReference type="PROSITE" id="PS50824"/>
    </source>
</evidence>
<dbReference type="Gene3D" id="1.10.533.10">
    <property type="entry name" value="Death Domain, Fas"/>
    <property type="match status" value="1"/>
</dbReference>
<dbReference type="InterPro" id="IPR011029">
    <property type="entry name" value="DEATH-like_dom_sf"/>
</dbReference>
<feature type="compositionally biased region" description="Basic residues" evidence="1">
    <location>
        <begin position="95"/>
        <end position="116"/>
    </location>
</feature>
<evidence type="ECO:0000259" key="2">
    <source>
        <dbReference type="PROSITE" id="PS50168"/>
    </source>
</evidence>
<dbReference type="AlphaFoldDB" id="A0A9D3S3P6"/>
<dbReference type="Pfam" id="PF02758">
    <property type="entry name" value="PYRIN"/>
    <property type="match status" value="1"/>
</dbReference>
<comment type="caution">
    <text evidence="4">The sequence shown here is derived from an EMBL/GenBank/DDBJ whole genome shotgun (WGS) entry which is preliminary data.</text>
</comment>
<proteinExistence type="predicted"/>
<keyword evidence="5" id="KW-1185">Reference proteome</keyword>
<feature type="domain" description="DED" evidence="2">
    <location>
        <begin position="1"/>
        <end position="82"/>
    </location>
</feature>
<dbReference type="PROSITE" id="PS50824">
    <property type="entry name" value="DAPIN"/>
    <property type="match status" value="1"/>
</dbReference>
<dbReference type="InterPro" id="IPR001875">
    <property type="entry name" value="DED_dom"/>
</dbReference>
<feature type="region of interest" description="Disordered" evidence="1">
    <location>
        <begin position="82"/>
        <end position="137"/>
    </location>
</feature>
<evidence type="ECO:0000313" key="5">
    <source>
        <dbReference type="Proteomes" id="UP001044222"/>
    </source>
</evidence>
<dbReference type="GO" id="GO:0042981">
    <property type="term" value="P:regulation of apoptotic process"/>
    <property type="evidence" value="ECO:0007669"/>
    <property type="project" value="InterPro"/>
</dbReference>
<dbReference type="SMART" id="SM01289">
    <property type="entry name" value="PYRIN"/>
    <property type="match status" value="1"/>
</dbReference>
<dbReference type="PROSITE" id="PS50168">
    <property type="entry name" value="DED"/>
    <property type="match status" value="1"/>
</dbReference>
<evidence type="ECO:0000256" key="1">
    <source>
        <dbReference type="SAM" id="MobiDB-lite"/>
    </source>
</evidence>
<gene>
    <name evidence="4" type="ORF">ANANG_G00028240</name>
</gene>
<dbReference type="SUPFAM" id="SSF47986">
    <property type="entry name" value="DEATH domain"/>
    <property type="match status" value="1"/>
</dbReference>
<reference evidence="4" key="1">
    <citation type="submission" date="2021-01" db="EMBL/GenBank/DDBJ databases">
        <title>A chromosome-scale assembly of European eel, Anguilla anguilla.</title>
        <authorList>
            <person name="Henkel C."/>
            <person name="Jong-Raadsen S.A."/>
            <person name="Dufour S."/>
            <person name="Weltzien F.-A."/>
            <person name="Palstra A.P."/>
            <person name="Pelster B."/>
            <person name="Spaink H.P."/>
            <person name="Van Den Thillart G.E."/>
            <person name="Jansen H."/>
            <person name="Zahm M."/>
            <person name="Klopp C."/>
            <person name="Cedric C."/>
            <person name="Louis A."/>
            <person name="Berthelot C."/>
            <person name="Parey E."/>
            <person name="Roest Crollius H."/>
            <person name="Montfort J."/>
            <person name="Robinson-Rechavi M."/>
            <person name="Bucao C."/>
            <person name="Bouchez O."/>
            <person name="Gislard M."/>
            <person name="Lluch J."/>
            <person name="Milhes M."/>
            <person name="Lampietro C."/>
            <person name="Lopez Roques C."/>
            <person name="Donnadieu C."/>
            <person name="Braasch I."/>
            <person name="Desvignes T."/>
            <person name="Postlethwait J."/>
            <person name="Bobe J."/>
            <person name="Guiguen Y."/>
            <person name="Dirks R."/>
        </authorList>
    </citation>
    <scope>NUCLEOTIDE SEQUENCE</scope>
    <source>
        <strain evidence="4">Tag_6206</strain>
        <tissue evidence="4">Liver</tissue>
    </source>
</reference>
<evidence type="ECO:0008006" key="6">
    <source>
        <dbReference type="Google" id="ProtNLM"/>
    </source>
</evidence>
<accession>A0A9D3S3P6</accession>
<organism evidence="4 5">
    <name type="scientific">Anguilla anguilla</name>
    <name type="common">European freshwater eel</name>
    <name type="synonym">Muraena anguilla</name>
    <dbReference type="NCBI Taxonomy" id="7936"/>
    <lineage>
        <taxon>Eukaryota</taxon>
        <taxon>Metazoa</taxon>
        <taxon>Chordata</taxon>
        <taxon>Craniata</taxon>
        <taxon>Vertebrata</taxon>
        <taxon>Euteleostomi</taxon>
        <taxon>Actinopterygii</taxon>
        <taxon>Neopterygii</taxon>
        <taxon>Teleostei</taxon>
        <taxon>Anguilliformes</taxon>
        <taxon>Anguillidae</taxon>
        <taxon>Anguilla</taxon>
    </lineage>
</organism>
<feature type="non-terminal residue" evidence="4">
    <location>
        <position position="1"/>
    </location>
</feature>
<dbReference type="CDD" id="cd08321">
    <property type="entry name" value="Pyrin_ASC-like"/>
    <property type="match status" value="1"/>
</dbReference>
<dbReference type="InterPro" id="IPR004020">
    <property type="entry name" value="DAPIN"/>
</dbReference>